<dbReference type="Proteomes" id="UP000276133">
    <property type="component" value="Unassembled WGS sequence"/>
</dbReference>
<gene>
    <name evidence="1" type="ORF">BpHYR1_007424</name>
</gene>
<comment type="caution">
    <text evidence="1">The sequence shown here is derived from an EMBL/GenBank/DDBJ whole genome shotgun (WGS) entry which is preliminary data.</text>
</comment>
<reference evidence="1 2" key="1">
    <citation type="journal article" date="2018" name="Sci. Rep.">
        <title>Genomic signatures of local adaptation to the degree of environmental predictability in rotifers.</title>
        <authorList>
            <person name="Franch-Gras L."/>
            <person name="Hahn C."/>
            <person name="Garcia-Roger E.M."/>
            <person name="Carmona M.J."/>
            <person name="Serra M."/>
            <person name="Gomez A."/>
        </authorList>
    </citation>
    <scope>NUCLEOTIDE SEQUENCE [LARGE SCALE GENOMIC DNA]</scope>
    <source>
        <strain evidence="1">HYR1</strain>
    </source>
</reference>
<evidence type="ECO:0000313" key="1">
    <source>
        <dbReference type="EMBL" id="RNA36817.1"/>
    </source>
</evidence>
<accession>A0A3M7SMG4</accession>
<evidence type="ECO:0000313" key="2">
    <source>
        <dbReference type="Proteomes" id="UP000276133"/>
    </source>
</evidence>
<protein>
    <submittedName>
        <fullName evidence="1">Uncharacterized protein</fullName>
    </submittedName>
</protein>
<organism evidence="1 2">
    <name type="scientific">Brachionus plicatilis</name>
    <name type="common">Marine rotifer</name>
    <name type="synonym">Brachionus muelleri</name>
    <dbReference type="NCBI Taxonomy" id="10195"/>
    <lineage>
        <taxon>Eukaryota</taxon>
        <taxon>Metazoa</taxon>
        <taxon>Spiralia</taxon>
        <taxon>Gnathifera</taxon>
        <taxon>Rotifera</taxon>
        <taxon>Eurotatoria</taxon>
        <taxon>Monogononta</taxon>
        <taxon>Pseudotrocha</taxon>
        <taxon>Ploima</taxon>
        <taxon>Brachionidae</taxon>
        <taxon>Brachionus</taxon>
    </lineage>
</organism>
<keyword evidence="2" id="KW-1185">Reference proteome</keyword>
<sequence>MKFYENLLKKLRKFKISKKSSQILNFRLFFGRSTFYEIIVPLGSSERRTDRIKEIQIFTRKKSYVRQLLINGNFFCDEERSLDKLFCYLDFGLNNKLLRIKCYKNTIILFKTMKNEKQINRTKMMNF</sequence>
<proteinExistence type="predicted"/>
<dbReference type="EMBL" id="REGN01001120">
    <property type="protein sequence ID" value="RNA36817.1"/>
    <property type="molecule type" value="Genomic_DNA"/>
</dbReference>
<dbReference type="AlphaFoldDB" id="A0A3M7SMG4"/>
<name>A0A3M7SMG4_BRAPC</name>